<dbReference type="STRING" id="1194090.SAMN05443144_11580"/>
<organism evidence="1 2">
    <name type="scientific">Fodinibius roseus</name>
    <dbReference type="NCBI Taxonomy" id="1194090"/>
    <lineage>
        <taxon>Bacteria</taxon>
        <taxon>Pseudomonadati</taxon>
        <taxon>Balneolota</taxon>
        <taxon>Balneolia</taxon>
        <taxon>Balneolales</taxon>
        <taxon>Balneolaceae</taxon>
        <taxon>Fodinibius</taxon>
    </lineage>
</organism>
<dbReference type="Proteomes" id="UP000184041">
    <property type="component" value="Unassembled WGS sequence"/>
</dbReference>
<protein>
    <submittedName>
        <fullName evidence="1">Uncharacterized protein</fullName>
    </submittedName>
</protein>
<dbReference type="AlphaFoldDB" id="A0A1M5FNP8"/>
<keyword evidence="2" id="KW-1185">Reference proteome</keyword>
<evidence type="ECO:0000313" key="2">
    <source>
        <dbReference type="Proteomes" id="UP000184041"/>
    </source>
</evidence>
<proteinExistence type="predicted"/>
<dbReference type="EMBL" id="FQUS01000015">
    <property type="protein sequence ID" value="SHF92802.1"/>
    <property type="molecule type" value="Genomic_DNA"/>
</dbReference>
<sequence length="43" mass="4755">MFSHSSLFIISICLARMFHSRGTKVGDEAQKTGKNSVIWISGI</sequence>
<name>A0A1M5FNP8_9BACT</name>
<reference evidence="1 2" key="1">
    <citation type="submission" date="2016-11" db="EMBL/GenBank/DDBJ databases">
        <authorList>
            <person name="Jaros S."/>
            <person name="Januszkiewicz K."/>
            <person name="Wedrychowicz H."/>
        </authorList>
    </citation>
    <scope>NUCLEOTIDE SEQUENCE [LARGE SCALE GENOMIC DNA]</scope>
    <source>
        <strain evidence="1 2">DSM 21986</strain>
    </source>
</reference>
<evidence type="ECO:0000313" key="1">
    <source>
        <dbReference type="EMBL" id="SHF92802.1"/>
    </source>
</evidence>
<accession>A0A1M5FNP8</accession>
<gene>
    <name evidence="1" type="ORF">SAMN05443144_11580</name>
</gene>